<dbReference type="GO" id="GO:0008686">
    <property type="term" value="F:3,4-dihydroxy-2-butanone-4-phosphate synthase activity"/>
    <property type="evidence" value="ECO:0007669"/>
    <property type="project" value="UniProtKB-EC"/>
</dbReference>
<evidence type="ECO:0000256" key="4">
    <source>
        <dbReference type="ARBA" id="ARBA00018836"/>
    </source>
</evidence>
<proteinExistence type="inferred from homology"/>
<protein>
    <recommendedName>
        <fullName evidence="4 12">3,4-dihydroxy-2-butanone 4-phosphate synthase</fullName>
        <shortName evidence="12">DHBP synthase</shortName>
        <ecNumber evidence="3 12">4.1.99.12</ecNumber>
    </recommendedName>
</protein>
<comment type="subunit">
    <text evidence="2 12">Homodimer.</text>
</comment>
<keyword evidence="5 12" id="KW-0686">Riboflavin biosynthesis</keyword>
<comment type="catalytic activity">
    <reaction evidence="12">
        <text>D-ribulose 5-phosphate = (2S)-2-hydroxy-3-oxobutyl phosphate + formate + H(+)</text>
        <dbReference type="Rhea" id="RHEA:18457"/>
        <dbReference type="ChEBI" id="CHEBI:15378"/>
        <dbReference type="ChEBI" id="CHEBI:15740"/>
        <dbReference type="ChEBI" id="CHEBI:58121"/>
        <dbReference type="ChEBI" id="CHEBI:58830"/>
        <dbReference type="EC" id="4.1.99.12"/>
    </reaction>
</comment>
<gene>
    <name evidence="13" type="ORF">LENED_003113</name>
</gene>
<reference evidence="13 14" key="1">
    <citation type="submission" date="2016-08" db="EMBL/GenBank/DDBJ databases">
        <authorList>
            <consortium name="Lentinula edodes genome sequencing consortium"/>
            <person name="Sakamoto Y."/>
            <person name="Nakade K."/>
            <person name="Sato S."/>
            <person name="Yoshida Y."/>
            <person name="Miyazaki K."/>
            <person name="Natsume S."/>
            <person name="Konno N."/>
        </authorList>
    </citation>
    <scope>NUCLEOTIDE SEQUENCE [LARGE SCALE GENOMIC DNA]</scope>
    <source>
        <strain evidence="13 14">NBRC 111202</strain>
    </source>
</reference>
<sequence length="282" mass="31549">MQNDQDLTLMSSDSTTSTHINGIKELKQSTQSAQSKALIDFQLQRKTAGRPQLNPNPVIREQFSFDSIEDALQAYKEGEFLVVMDDENRENEGDLIIAGCHCTTEKMAWMIRHTSGFICVSLPGERLAELDLPMMVSEENQDPHRTAYTISTDYRHGTTTGISAHDRALTAFALSSSSSVSSDFTRPGHVMPLRTRSGGVLTRRGHTEAGVDLCKLTGLPEAGALCELVNDLDEDINGGMMRRDQCREFADKWGVKMISIEMLAEYRRKLEQVKNEEIYPRS</sequence>
<keyword evidence="7 12" id="KW-0460">Magnesium</keyword>
<dbReference type="Gene3D" id="3.90.870.10">
    <property type="entry name" value="DHBP synthase"/>
    <property type="match status" value="1"/>
</dbReference>
<reference evidence="13 14" key="2">
    <citation type="submission" date="2017-02" db="EMBL/GenBank/DDBJ databases">
        <title>A genome survey and senescence transcriptome analysis in Lentinula edodes.</title>
        <authorList>
            <person name="Sakamoto Y."/>
            <person name="Nakade K."/>
            <person name="Sato S."/>
            <person name="Yoshida Y."/>
            <person name="Miyazaki K."/>
            <person name="Natsume S."/>
            <person name="Konno N."/>
        </authorList>
    </citation>
    <scope>NUCLEOTIDE SEQUENCE [LARGE SCALE GENOMIC DNA]</scope>
    <source>
        <strain evidence="13 14">NBRC 111202</strain>
    </source>
</reference>
<dbReference type="InterPro" id="IPR000422">
    <property type="entry name" value="DHBP_synthase_RibB"/>
</dbReference>
<organism evidence="13 14">
    <name type="scientific">Lentinula edodes</name>
    <name type="common">Shiitake mushroom</name>
    <name type="synonym">Lentinus edodes</name>
    <dbReference type="NCBI Taxonomy" id="5353"/>
    <lineage>
        <taxon>Eukaryota</taxon>
        <taxon>Fungi</taxon>
        <taxon>Dikarya</taxon>
        <taxon>Basidiomycota</taxon>
        <taxon>Agaricomycotina</taxon>
        <taxon>Agaricomycetes</taxon>
        <taxon>Agaricomycetidae</taxon>
        <taxon>Agaricales</taxon>
        <taxon>Marasmiineae</taxon>
        <taxon>Omphalotaceae</taxon>
        <taxon>Lentinula</taxon>
    </lineage>
</organism>
<comment type="caution">
    <text evidence="13">The sequence shown here is derived from an EMBL/GenBank/DDBJ whole genome shotgun (WGS) entry which is preliminary data.</text>
</comment>
<evidence type="ECO:0000256" key="12">
    <source>
        <dbReference type="RuleBase" id="RU003843"/>
    </source>
</evidence>
<dbReference type="GO" id="GO:0046872">
    <property type="term" value="F:metal ion binding"/>
    <property type="evidence" value="ECO:0007669"/>
    <property type="project" value="UniProtKB-KW"/>
</dbReference>
<dbReference type="GO" id="GO:0009231">
    <property type="term" value="P:riboflavin biosynthetic process"/>
    <property type="evidence" value="ECO:0007669"/>
    <property type="project" value="UniProtKB-UniPathway"/>
</dbReference>
<evidence type="ECO:0000256" key="10">
    <source>
        <dbReference type="ARBA" id="ARBA00023239"/>
    </source>
</evidence>
<comment type="cofactor">
    <cofactor evidence="12">
        <name>Mg(2+)</name>
        <dbReference type="ChEBI" id="CHEBI:18420"/>
    </cofactor>
    <cofactor evidence="12">
        <name>Mn(2+)</name>
        <dbReference type="ChEBI" id="CHEBI:29035"/>
    </cofactor>
    <text evidence="12">Binds 2 divalent metal cations per subunit. Magnesium or manganese.</text>
</comment>
<evidence type="ECO:0000313" key="14">
    <source>
        <dbReference type="Proteomes" id="UP000188533"/>
    </source>
</evidence>
<dbReference type="SUPFAM" id="SSF55821">
    <property type="entry name" value="YrdC/RibB"/>
    <property type="match status" value="1"/>
</dbReference>
<accession>A0A1Q3E2Q4</accession>
<evidence type="ECO:0000256" key="2">
    <source>
        <dbReference type="ARBA" id="ARBA00011738"/>
    </source>
</evidence>
<evidence type="ECO:0000256" key="6">
    <source>
        <dbReference type="ARBA" id="ARBA00022723"/>
    </source>
</evidence>
<dbReference type="Pfam" id="PF00926">
    <property type="entry name" value="DHBP_synthase"/>
    <property type="match status" value="1"/>
</dbReference>
<evidence type="ECO:0000256" key="3">
    <source>
        <dbReference type="ARBA" id="ARBA00012153"/>
    </source>
</evidence>
<keyword evidence="14" id="KW-1185">Reference proteome</keyword>
<evidence type="ECO:0000256" key="8">
    <source>
        <dbReference type="ARBA" id="ARBA00023206"/>
    </source>
</evidence>
<keyword evidence="9 12" id="KW-0464">Manganese</keyword>
<evidence type="ECO:0000256" key="9">
    <source>
        <dbReference type="ARBA" id="ARBA00023211"/>
    </source>
</evidence>
<comment type="pathway">
    <text evidence="1 12">Cofactor biosynthesis; riboflavin biosynthesis; 2-hydroxy-3-oxobutyl phosphate from D-ribulose 5-phosphate: step 1/1.</text>
</comment>
<dbReference type="Proteomes" id="UP000188533">
    <property type="component" value="Unassembled WGS sequence"/>
</dbReference>
<dbReference type="GO" id="GO:0005758">
    <property type="term" value="C:mitochondrial intermembrane space"/>
    <property type="evidence" value="ECO:0007669"/>
    <property type="project" value="TreeGrafter"/>
</dbReference>
<dbReference type="EC" id="4.1.99.12" evidence="3 12"/>
<comment type="function">
    <text evidence="12">Catalyzes the conversion of D-ribulose 5-phosphate to formate and 3,4-dihydroxy-2-butanone 4-phosphate.</text>
</comment>
<evidence type="ECO:0000256" key="7">
    <source>
        <dbReference type="ARBA" id="ARBA00022842"/>
    </source>
</evidence>
<dbReference type="GO" id="GO:0005829">
    <property type="term" value="C:cytosol"/>
    <property type="evidence" value="ECO:0007669"/>
    <property type="project" value="TreeGrafter"/>
</dbReference>
<dbReference type="PANTHER" id="PTHR21327:SF18">
    <property type="entry name" value="3,4-DIHYDROXY-2-BUTANONE 4-PHOSPHATE SYNTHASE"/>
    <property type="match status" value="1"/>
</dbReference>
<comment type="similarity">
    <text evidence="11 12">Belongs to the DHBP synthase family.</text>
</comment>
<dbReference type="PANTHER" id="PTHR21327">
    <property type="entry name" value="GTP CYCLOHYDROLASE II-RELATED"/>
    <property type="match status" value="1"/>
</dbReference>
<dbReference type="UniPathway" id="UPA00275">
    <property type="reaction ID" value="UER00399"/>
</dbReference>
<dbReference type="NCBIfam" id="TIGR00506">
    <property type="entry name" value="ribB"/>
    <property type="match status" value="1"/>
</dbReference>
<evidence type="ECO:0000313" key="13">
    <source>
        <dbReference type="EMBL" id="GAW01513.1"/>
    </source>
</evidence>
<dbReference type="InterPro" id="IPR017945">
    <property type="entry name" value="DHBP_synth_RibB-like_a/b_dom"/>
</dbReference>
<evidence type="ECO:0000256" key="5">
    <source>
        <dbReference type="ARBA" id="ARBA00022619"/>
    </source>
</evidence>
<name>A0A1Q3E2Q4_LENED</name>
<dbReference type="AlphaFoldDB" id="A0A1Q3E2Q4"/>
<keyword evidence="10 12" id="KW-0456">Lyase</keyword>
<evidence type="ECO:0000256" key="1">
    <source>
        <dbReference type="ARBA" id="ARBA00004904"/>
    </source>
</evidence>
<dbReference type="STRING" id="5353.A0A1Q3E2Q4"/>
<keyword evidence="6 12" id="KW-0479">Metal-binding</keyword>
<keyword evidence="8" id="KW-0318">Glutathionylation</keyword>
<dbReference type="FunFam" id="3.90.870.10:FF:000002">
    <property type="entry name" value="3,4-dihydroxy-2-butanone 4-phosphate synthase"/>
    <property type="match status" value="1"/>
</dbReference>
<evidence type="ECO:0000256" key="11">
    <source>
        <dbReference type="ARBA" id="ARBA00060730"/>
    </source>
</evidence>
<dbReference type="EMBL" id="BDGU01000064">
    <property type="protein sequence ID" value="GAW01513.1"/>
    <property type="molecule type" value="Genomic_DNA"/>
</dbReference>